<evidence type="ECO:0000313" key="2">
    <source>
        <dbReference type="EMBL" id="PXZ01752.1"/>
    </source>
</evidence>
<dbReference type="GeneID" id="83703192"/>
<name>A0A318MYG8_9PROT</name>
<organism evidence="2 3">
    <name type="scientific">Commensalibacter melissae</name>
    <dbReference type="NCBI Taxonomy" id="2070537"/>
    <lineage>
        <taxon>Bacteria</taxon>
        <taxon>Pseudomonadati</taxon>
        <taxon>Pseudomonadota</taxon>
        <taxon>Alphaproteobacteria</taxon>
        <taxon>Acetobacterales</taxon>
        <taxon>Acetobacteraceae</taxon>
    </lineage>
</organism>
<dbReference type="EMBL" id="QGLT01000001">
    <property type="protein sequence ID" value="PXZ01752.1"/>
    <property type="molecule type" value="Genomic_DNA"/>
</dbReference>
<evidence type="ECO:0000256" key="1">
    <source>
        <dbReference type="SAM" id="SignalP"/>
    </source>
</evidence>
<protein>
    <submittedName>
        <fullName evidence="2">Uncharacterized protein</fullName>
    </submittedName>
</protein>
<accession>A0A318MYG8</accession>
<feature type="chain" id="PRO_5016404517" evidence="1">
    <location>
        <begin position="26"/>
        <end position="185"/>
    </location>
</feature>
<dbReference type="OrthoDB" id="7270931at2"/>
<evidence type="ECO:0000313" key="3">
    <source>
        <dbReference type="Proteomes" id="UP000247565"/>
    </source>
</evidence>
<dbReference type="RefSeq" id="WP_110438271.1">
    <property type="nucleotide sequence ID" value="NZ_CP033087.1"/>
</dbReference>
<sequence length="185" mass="20677">MSLLVKRFLFSGLIAAGMFSNPSWASTATCNNSPSHEAFNIEGLKSELMVTALSCQAQNQYNAFINQFRPIVSSEEVKLKGYFRSSYGKRSGKAYQKAYDDYITQLANVQSSQGLKAGTIFCIQRMSMFDEIKPLKTASELSQYAEAKDILQPASYEICQAPATHKKGKVVRKRRITRKAAVHKK</sequence>
<comment type="caution">
    <text evidence="2">The sequence shown here is derived from an EMBL/GenBank/DDBJ whole genome shotgun (WGS) entry which is preliminary data.</text>
</comment>
<gene>
    <name evidence="2" type="ORF">DK869_01740</name>
</gene>
<keyword evidence="3" id="KW-1185">Reference proteome</keyword>
<feature type="signal peptide" evidence="1">
    <location>
        <begin position="1"/>
        <end position="25"/>
    </location>
</feature>
<keyword evidence="1" id="KW-0732">Signal</keyword>
<proteinExistence type="predicted"/>
<dbReference type="Proteomes" id="UP000247565">
    <property type="component" value="Unassembled WGS sequence"/>
</dbReference>
<dbReference type="AlphaFoldDB" id="A0A318MYG8"/>
<reference evidence="2 3" key="1">
    <citation type="submission" date="2018-05" db="EMBL/GenBank/DDBJ databases">
        <title>Reference genomes for bee gut microbiota database.</title>
        <authorList>
            <person name="Ellegaard K.M."/>
        </authorList>
    </citation>
    <scope>NUCLEOTIDE SEQUENCE [LARGE SCALE GENOMIC DNA]</scope>
    <source>
        <strain evidence="2 3">ESL0284</strain>
    </source>
</reference>